<keyword evidence="5" id="KW-1185">Reference proteome</keyword>
<dbReference type="PROSITE" id="PS50157">
    <property type="entry name" value="ZINC_FINGER_C2H2_2"/>
    <property type="match status" value="1"/>
</dbReference>
<feature type="region of interest" description="Disordered" evidence="2">
    <location>
        <begin position="43"/>
        <end position="84"/>
    </location>
</feature>
<feature type="compositionally biased region" description="Low complexity" evidence="2">
    <location>
        <begin position="1134"/>
        <end position="1151"/>
    </location>
</feature>
<evidence type="ECO:0000259" key="3">
    <source>
        <dbReference type="PROSITE" id="PS50157"/>
    </source>
</evidence>
<feature type="compositionally biased region" description="Basic and acidic residues" evidence="2">
    <location>
        <begin position="138"/>
        <end position="173"/>
    </location>
</feature>
<feature type="compositionally biased region" description="Pro residues" evidence="2">
    <location>
        <begin position="61"/>
        <end position="75"/>
    </location>
</feature>
<feature type="region of interest" description="Disordered" evidence="2">
    <location>
        <begin position="813"/>
        <end position="865"/>
    </location>
</feature>
<feature type="compositionally biased region" description="Basic and acidic residues" evidence="2">
    <location>
        <begin position="1177"/>
        <end position="1206"/>
    </location>
</feature>
<feature type="compositionally biased region" description="Polar residues" evidence="2">
    <location>
        <begin position="638"/>
        <end position="648"/>
    </location>
</feature>
<keyword evidence="1" id="KW-0863">Zinc-finger</keyword>
<organism evidence="4 5">
    <name type="scientific">Neurospora hispaniola</name>
    <dbReference type="NCBI Taxonomy" id="588809"/>
    <lineage>
        <taxon>Eukaryota</taxon>
        <taxon>Fungi</taxon>
        <taxon>Dikarya</taxon>
        <taxon>Ascomycota</taxon>
        <taxon>Pezizomycotina</taxon>
        <taxon>Sordariomycetes</taxon>
        <taxon>Sordariomycetidae</taxon>
        <taxon>Sordariales</taxon>
        <taxon>Sordariaceae</taxon>
        <taxon>Neurospora</taxon>
    </lineage>
</organism>
<feature type="compositionally biased region" description="Basic and acidic residues" evidence="2">
    <location>
        <begin position="912"/>
        <end position="925"/>
    </location>
</feature>
<feature type="compositionally biased region" description="Polar residues" evidence="2">
    <location>
        <begin position="1068"/>
        <end position="1077"/>
    </location>
</feature>
<feature type="compositionally biased region" description="Low complexity" evidence="2">
    <location>
        <begin position="779"/>
        <end position="788"/>
    </location>
</feature>
<accession>A0AAJ0IF86</accession>
<dbReference type="RefSeq" id="XP_062696399.1">
    <property type="nucleotide sequence ID" value="XM_062840456.1"/>
</dbReference>
<gene>
    <name evidence="4" type="ORF">B0T23DRAFT_433625</name>
</gene>
<feature type="region of interest" description="Disordered" evidence="2">
    <location>
        <begin position="898"/>
        <end position="974"/>
    </location>
</feature>
<dbReference type="SMART" id="SM00355">
    <property type="entry name" value="ZnF_C2H2"/>
    <property type="match status" value="2"/>
</dbReference>
<keyword evidence="1" id="KW-0862">Zinc</keyword>
<feature type="compositionally biased region" description="Low complexity" evidence="2">
    <location>
        <begin position="1078"/>
        <end position="1101"/>
    </location>
</feature>
<feature type="domain" description="C2H2-type" evidence="3">
    <location>
        <begin position="704"/>
        <end position="734"/>
    </location>
</feature>
<feature type="region of interest" description="Disordered" evidence="2">
    <location>
        <begin position="339"/>
        <end position="430"/>
    </location>
</feature>
<dbReference type="EMBL" id="JAULSX010000001">
    <property type="protein sequence ID" value="KAK3498766.1"/>
    <property type="molecule type" value="Genomic_DNA"/>
</dbReference>
<dbReference type="GO" id="GO:0008270">
    <property type="term" value="F:zinc ion binding"/>
    <property type="evidence" value="ECO:0007669"/>
    <property type="project" value="UniProtKB-KW"/>
</dbReference>
<feature type="compositionally biased region" description="Acidic residues" evidence="2">
    <location>
        <begin position="946"/>
        <end position="959"/>
    </location>
</feature>
<dbReference type="GeneID" id="87878078"/>
<feature type="compositionally biased region" description="Basic and acidic residues" evidence="2">
    <location>
        <begin position="828"/>
        <end position="838"/>
    </location>
</feature>
<dbReference type="Proteomes" id="UP001285908">
    <property type="component" value="Unassembled WGS sequence"/>
</dbReference>
<feature type="compositionally biased region" description="Basic and acidic residues" evidence="2">
    <location>
        <begin position="768"/>
        <end position="778"/>
    </location>
</feature>
<feature type="region of interest" description="Disordered" evidence="2">
    <location>
        <begin position="766"/>
        <end position="788"/>
    </location>
</feature>
<protein>
    <recommendedName>
        <fullName evidence="3">C2H2-type domain-containing protein</fullName>
    </recommendedName>
</protein>
<evidence type="ECO:0000313" key="5">
    <source>
        <dbReference type="Proteomes" id="UP001285908"/>
    </source>
</evidence>
<feature type="compositionally biased region" description="Polar residues" evidence="2">
    <location>
        <begin position="1102"/>
        <end position="1111"/>
    </location>
</feature>
<proteinExistence type="predicted"/>
<feature type="region of interest" description="Disordered" evidence="2">
    <location>
        <begin position="115"/>
        <end position="181"/>
    </location>
</feature>
<evidence type="ECO:0000256" key="2">
    <source>
        <dbReference type="SAM" id="MobiDB-lite"/>
    </source>
</evidence>
<feature type="compositionally biased region" description="Low complexity" evidence="2">
    <location>
        <begin position="414"/>
        <end position="427"/>
    </location>
</feature>
<dbReference type="PROSITE" id="PS00028">
    <property type="entry name" value="ZINC_FINGER_C2H2_1"/>
    <property type="match status" value="2"/>
</dbReference>
<evidence type="ECO:0000313" key="4">
    <source>
        <dbReference type="EMBL" id="KAK3498766.1"/>
    </source>
</evidence>
<feature type="compositionally biased region" description="Polar residues" evidence="2">
    <location>
        <begin position="1207"/>
        <end position="1248"/>
    </location>
</feature>
<evidence type="ECO:0000256" key="1">
    <source>
        <dbReference type="PROSITE-ProRule" id="PRU00042"/>
    </source>
</evidence>
<feature type="compositionally biased region" description="Basic and acidic residues" evidence="2">
    <location>
        <begin position="115"/>
        <end position="124"/>
    </location>
</feature>
<feature type="region of interest" description="Disordered" evidence="2">
    <location>
        <begin position="1065"/>
        <end position="1248"/>
    </location>
</feature>
<feature type="compositionally biased region" description="Basic and acidic residues" evidence="2">
    <location>
        <begin position="621"/>
        <end position="631"/>
    </location>
</feature>
<feature type="non-terminal residue" evidence="4">
    <location>
        <position position="1347"/>
    </location>
</feature>
<comment type="caution">
    <text evidence="4">The sequence shown here is derived from an EMBL/GenBank/DDBJ whole genome shotgun (WGS) entry which is preliminary data.</text>
</comment>
<keyword evidence="1" id="KW-0479">Metal-binding</keyword>
<name>A0AAJ0IF86_9PEZI</name>
<feature type="compositionally biased region" description="Polar residues" evidence="2">
    <location>
        <begin position="839"/>
        <end position="850"/>
    </location>
</feature>
<reference evidence="4 5" key="1">
    <citation type="journal article" date="2023" name="Mol. Phylogenet. Evol.">
        <title>Genome-scale phylogeny and comparative genomics of the fungal order Sordariales.</title>
        <authorList>
            <person name="Hensen N."/>
            <person name="Bonometti L."/>
            <person name="Westerberg I."/>
            <person name="Brannstrom I.O."/>
            <person name="Guillou S."/>
            <person name="Cros-Aarteil S."/>
            <person name="Calhoun S."/>
            <person name="Haridas S."/>
            <person name="Kuo A."/>
            <person name="Mondo S."/>
            <person name="Pangilinan J."/>
            <person name="Riley R."/>
            <person name="LaButti K."/>
            <person name="Andreopoulos B."/>
            <person name="Lipzen A."/>
            <person name="Chen C."/>
            <person name="Yan M."/>
            <person name="Daum C."/>
            <person name="Ng V."/>
            <person name="Clum A."/>
            <person name="Steindorff A."/>
            <person name="Ohm R.A."/>
            <person name="Martin F."/>
            <person name="Silar P."/>
            <person name="Natvig D.O."/>
            <person name="Lalanne C."/>
            <person name="Gautier V."/>
            <person name="Ament-Velasquez S.L."/>
            <person name="Kruys A."/>
            <person name="Hutchinson M.I."/>
            <person name="Powell A.J."/>
            <person name="Barry K."/>
            <person name="Miller A.N."/>
            <person name="Grigoriev I.V."/>
            <person name="Debuchy R."/>
            <person name="Gladieux P."/>
            <person name="Hiltunen Thoren M."/>
            <person name="Johannesson H."/>
        </authorList>
    </citation>
    <scope>NUCLEOTIDE SEQUENCE [LARGE SCALE GENOMIC DNA]</scope>
    <source>
        <strain evidence="4 5">FGSC 10403</strain>
    </source>
</reference>
<sequence>MKWHCPIIGCNRAFRLLRDLGEHFNTDHKGDILHDLRDGNFRKIGNAGNRPPYVGYRSDNPPSPIPLPPPSPPKRPAADNSSAAVRTATPGLFFKQEYSDDEDARPKETSYIILDHESDDHRSQQESNSNNDDPDSADSTHDTDSDSDESEHTEKEHKVQQREQQYRSDSHIDSDDDDSVQDRGSDIWAYINSLTPEPIAIPDDACIKELMRLPLLRELPFSWKTRLSKKSWVKNYCSLKTITAIMHFLVGEDRDRKVCNGLGCDTLGNDGLISALSDFAIGSDAFHGEYAFPRCIMLPDNIMMSKAVMERIGINQCVNAYYRRGKKVPFPGLIFPRRLEVPQTPKGRGNNRPYSESSVLRRQARLPSLSVTPSRSPKRKASSPEYEDELPSYRLANPSSPNKPAPWEQFTGFLPLRSSPPRGPRSSQAASDVMVAHSSMYLASQPHKRIKLVDHSGLGRGDFAVLKLAGNDDGHVLRVDQGSGRMLNCSVAKGRVDVFLVVRGRGQAQEEMTFTAGEDTQWVVKEGWACEVTKFQGEAEEAKKKCTEANAAFYVLECLKRWIIVRRWAFRAGRQGKLPPPRPRKFQTSNLLFAEVVTFNFSPRSRHKMPPSGADTRRKRSRDEGPEDAARPHKRRSQGASAAFSNPASAEDCDPPALTTLADGSRRYDEFKGDIGDGINRILSGGGAFFPTNYKLDIKYPSPWICPLSNCRVSFDQCSNLGRHFSKAHRGWKLYDEEERGFFHHQGIRTKPDKDGKLRPIVVGRGFRAPERQDDRQAPDASAADTATAAPAFTTARAIHSSASAPITRAQAARSASRKVIDISSDDEGVKPAAKDTSVRNTVSHASVQREQARGETKSAGTTNRIRRNYRGVMFEVSNPQELGGAQHHRKLFASWEQEAGAQRRKKISSKTGREVDKRQPRDASSDASQKVDTQHLEDTSSTSSSEDDDDSDPFDFEPSDLPAPRNNDTQQLEKGTDTAPIIVAESKQPFDPSKSAIWQYLMTLTKTDMPVPDDSAITELLALPRRRNLPRTWQGRLSKFKPPHWVNTVPDEKHKAALDPACKEAMRNTSTEKSAGTESSTNTSFNTPSTATSTSNTGNNAVQPSPSQASLPACPPMQPATMARVTTTPRDPAQQSTSRSSTSQAHSAQRLVIGGNMSGVGRSSVNPIVEANQRLGDVREKTKGTKTKREATRQKENLDGEEQHSSTRQAQVTPVSSAAASLSNLTVQDTSTAPSRSPQQSGLEKSQKTTVLNLANGSTQPIGFKGNESQLLQASKRQTLECTVWAGSVWMKMVGDDGVSITRRVDAGGTWTIGTDSHCLITNFFPAAQETAVVNVKSKSALTSIK</sequence>
<feature type="region of interest" description="Disordered" evidence="2">
    <location>
        <begin position="604"/>
        <end position="661"/>
    </location>
</feature>
<dbReference type="InterPro" id="IPR013087">
    <property type="entry name" value="Znf_C2H2_type"/>
</dbReference>